<dbReference type="Gene3D" id="1.10.8.60">
    <property type="match status" value="1"/>
</dbReference>
<dbReference type="Gene3D" id="1.10.10.60">
    <property type="entry name" value="Homeodomain-like"/>
    <property type="match status" value="2"/>
</dbReference>
<dbReference type="Gene3D" id="3.40.50.300">
    <property type="entry name" value="P-loop containing nucleotide triphosphate hydrolases"/>
    <property type="match status" value="1"/>
</dbReference>
<evidence type="ECO:0000313" key="8">
    <source>
        <dbReference type="EMBL" id="KGJ87971.1"/>
    </source>
</evidence>
<evidence type="ECO:0000259" key="6">
    <source>
        <dbReference type="PROSITE" id="PS01124"/>
    </source>
</evidence>
<organism evidence="8 9">
    <name type="scientific">Colwellia psychrerythraea</name>
    <name type="common">Vibrio psychroerythus</name>
    <dbReference type="NCBI Taxonomy" id="28229"/>
    <lineage>
        <taxon>Bacteria</taxon>
        <taxon>Pseudomonadati</taxon>
        <taxon>Pseudomonadota</taxon>
        <taxon>Gammaproteobacteria</taxon>
        <taxon>Alteromonadales</taxon>
        <taxon>Colwelliaceae</taxon>
        <taxon>Colwellia</taxon>
    </lineage>
</organism>
<dbReference type="OrthoDB" id="9804019at2"/>
<feature type="domain" description="Sigma-54 factor interaction" evidence="7">
    <location>
        <begin position="137"/>
        <end position="349"/>
    </location>
</feature>
<evidence type="ECO:0000256" key="4">
    <source>
        <dbReference type="ARBA" id="ARBA00023125"/>
    </source>
</evidence>
<dbReference type="GO" id="GO:0003700">
    <property type="term" value="F:DNA-binding transcription factor activity"/>
    <property type="evidence" value="ECO:0007669"/>
    <property type="project" value="InterPro"/>
</dbReference>
<dbReference type="SMART" id="SM00342">
    <property type="entry name" value="HTH_ARAC"/>
    <property type="match status" value="1"/>
</dbReference>
<keyword evidence="1" id="KW-0547">Nucleotide-binding</keyword>
<dbReference type="InterPro" id="IPR018060">
    <property type="entry name" value="HTH_AraC"/>
</dbReference>
<comment type="caution">
    <text evidence="8">The sequence shown here is derived from an EMBL/GenBank/DDBJ whole genome shotgun (WGS) entry which is preliminary data.</text>
</comment>
<dbReference type="PATRIC" id="fig|28229.3.peg.4280"/>
<dbReference type="RefSeq" id="WP_033084214.1">
    <property type="nucleotide sequence ID" value="NZ_JQEC01000070.1"/>
</dbReference>
<dbReference type="PROSITE" id="PS50045">
    <property type="entry name" value="SIGMA54_INTERACT_4"/>
    <property type="match status" value="1"/>
</dbReference>
<dbReference type="PROSITE" id="PS01124">
    <property type="entry name" value="HTH_ARAC_FAMILY_2"/>
    <property type="match status" value="1"/>
</dbReference>
<reference evidence="8 9" key="1">
    <citation type="submission" date="2014-08" db="EMBL/GenBank/DDBJ databases">
        <title>Genomic and Phenotypic Diversity of Colwellia psychrerythraea strains from Disparate Marine Basins.</title>
        <authorList>
            <person name="Techtmann S.M."/>
            <person name="Stelling S.C."/>
            <person name="Utturkar S.M."/>
            <person name="Alshibli N."/>
            <person name="Harris A."/>
            <person name="Brown S.D."/>
            <person name="Hazen T.C."/>
        </authorList>
    </citation>
    <scope>NUCLEOTIDE SEQUENCE [LARGE SCALE GENOMIC DNA]</scope>
    <source>
        <strain evidence="8 9">GAB14E</strain>
    </source>
</reference>
<name>A0A099KC85_COLPS</name>
<dbReference type="InterPro" id="IPR020449">
    <property type="entry name" value="Tscrpt_reg_AraC-type_HTH"/>
</dbReference>
<dbReference type="AlphaFoldDB" id="A0A099KC85"/>
<dbReference type="SUPFAM" id="SSF46689">
    <property type="entry name" value="Homeodomain-like"/>
    <property type="match status" value="2"/>
</dbReference>
<keyword evidence="3" id="KW-0805">Transcription regulation</keyword>
<dbReference type="SUPFAM" id="SSF52540">
    <property type="entry name" value="P-loop containing nucleoside triphosphate hydrolases"/>
    <property type="match status" value="1"/>
</dbReference>
<dbReference type="InterPro" id="IPR002078">
    <property type="entry name" value="Sigma_54_int"/>
</dbReference>
<proteinExistence type="predicted"/>
<evidence type="ECO:0000256" key="5">
    <source>
        <dbReference type="ARBA" id="ARBA00023163"/>
    </source>
</evidence>
<dbReference type="Pfam" id="PF12833">
    <property type="entry name" value="HTH_18"/>
    <property type="match status" value="1"/>
</dbReference>
<keyword evidence="5" id="KW-0804">Transcription</keyword>
<evidence type="ECO:0000256" key="3">
    <source>
        <dbReference type="ARBA" id="ARBA00023015"/>
    </source>
</evidence>
<dbReference type="InterPro" id="IPR009057">
    <property type="entry name" value="Homeodomain-like_sf"/>
</dbReference>
<dbReference type="Pfam" id="PF25601">
    <property type="entry name" value="AAA_lid_14"/>
    <property type="match status" value="1"/>
</dbReference>
<dbReference type="PANTHER" id="PTHR32071">
    <property type="entry name" value="TRANSCRIPTIONAL REGULATORY PROTEIN"/>
    <property type="match status" value="1"/>
</dbReference>
<dbReference type="EMBL" id="JQEC01000070">
    <property type="protein sequence ID" value="KGJ87971.1"/>
    <property type="molecule type" value="Genomic_DNA"/>
</dbReference>
<dbReference type="PRINTS" id="PR00032">
    <property type="entry name" value="HTHARAC"/>
</dbReference>
<evidence type="ECO:0000256" key="1">
    <source>
        <dbReference type="ARBA" id="ARBA00022741"/>
    </source>
</evidence>
<dbReference type="Proteomes" id="UP000029868">
    <property type="component" value="Unassembled WGS sequence"/>
</dbReference>
<keyword evidence="4" id="KW-0238">DNA-binding</keyword>
<evidence type="ECO:0000313" key="9">
    <source>
        <dbReference type="Proteomes" id="UP000029868"/>
    </source>
</evidence>
<sequence>MSAVLDTNQPLTFYPHQHTLMQYLNPTIEQVTIQKSLITEVTIQLYHTDTQQEITPPLCFNLTENKTKIHNPHSSYPMFYQRKKIGDLYLKQSPLTTTNKINNQLHFQTITKKLALLIQRFQATKLSLHYLGKELSLTGYSEPLLDLDSFIEKAASISCPIIIEGGFGSEKLCVASAIHYSSQLKHQPFIEINCSTPNIDEFQKNVLRSFEQAQGGCIYLHGIDALSLSQQNFLTELLSASTIPGVAGHTVKSVNNIRLLVSTTIPLCKLVENKLFANELYKHFNFLNVKIPPLSKRKEDIPHILEKLIKKYGLFEEQGFDEQATKALCDYHWPENYAELERIVTQLLTLAASNPIKLADIENHTPEILTKENLLTADNNTSPCASANYFDLKDSLINKDYQKFNHLHLGLQKALHYLAENYTESISLTLLAKNVFISPSHLSYLFKHYLKKTFKQILSELRIERAKQIFAATPLIRITDVSLDVGFGDLSHFEKIFKRYTKMTPREYKSRYKISY</sequence>
<dbReference type="GO" id="GO:0043565">
    <property type="term" value="F:sequence-specific DNA binding"/>
    <property type="evidence" value="ECO:0007669"/>
    <property type="project" value="InterPro"/>
</dbReference>
<dbReference type="GO" id="GO:0005524">
    <property type="term" value="F:ATP binding"/>
    <property type="evidence" value="ECO:0007669"/>
    <property type="project" value="UniProtKB-KW"/>
</dbReference>
<gene>
    <name evidence="8" type="ORF">GAB14E_4304</name>
</gene>
<evidence type="ECO:0000256" key="2">
    <source>
        <dbReference type="ARBA" id="ARBA00022840"/>
    </source>
</evidence>
<keyword evidence="2" id="KW-0067">ATP-binding</keyword>
<feature type="domain" description="HTH araC/xylS-type" evidence="6">
    <location>
        <begin position="412"/>
        <end position="511"/>
    </location>
</feature>
<dbReference type="Pfam" id="PF14532">
    <property type="entry name" value="Sigma54_activ_2"/>
    <property type="match status" value="1"/>
</dbReference>
<dbReference type="InterPro" id="IPR058031">
    <property type="entry name" value="AAA_lid_NorR"/>
</dbReference>
<evidence type="ECO:0000259" key="7">
    <source>
        <dbReference type="PROSITE" id="PS50045"/>
    </source>
</evidence>
<dbReference type="InterPro" id="IPR027417">
    <property type="entry name" value="P-loop_NTPase"/>
</dbReference>
<accession>A0A099KC85</accession>
<protein>
    <submittedName>
        <fullName evidence="8">Transcriptional regulator with only HTH domain, AraC family</fullName>
    </submittedName>
</protein>